<keyword evidence="2" id="KW-1185">Reference proteome</keyword>
<proteinExistence type="predicted"/>
<dbReference type="Proteomes" id="UP000193978">
    <property type="component" value="Chromosome"/>
</dbReference>
<dbReference type="STRING" id="655015.B1812_03970"/>
<dbReference type="Pfam" id="PF04328">
    <property type="entry name" value="Sel_put"/>
    <property type="match status" value="1"/>
</dbReference>
<dbReference type="EMBL" id="CP019948">
    <property type="protein sequence ID" value="ARN80376.1"/>
    <property type="molecule type" value="Genomic_DNA"/>
</dbReference>
<dbReference type="RefSeq" id="WP_085770441.1">
    <property type="nucleotide sequence ID" value="NZ_AP027149.1"/>
</dbReference>
<dbReference type="InterPro" id="IPR007423">
    <property type="entry name" value="Sel_put"/>
</dbReference>
<evidence type="ECO:0000313" key="2">
    <source>
        <dbReference type="Proteomes" id="UP000193978"/>
    </source>
</evidence>
<evidence type="ECO:0008006" key="3">
    <source>
        <dbReference type="Google" id="ProtNLM"/>
    </source>
</evidence>
<sequence length="76" mass="8668">MDCPSCNLPRLDLSRLAARLREGANLMVGQPDYDAYARHRQARHPGAPIMSREEFFLERQARRYGEGGGARVFRCC</sequence>
<protein>
    <recommendedName>
        <fullName evidence="3">DUF466 domain-containing protein</fullName>
    </recommendedName>
</protein>
<gene>
    <name evidence="1" type="ORF">B1812_03970</name>
</gene>
<name>A0A1W6MS59_9HYPH</name>
<accession>A0A1W6MS59</accession>
<organism evidence="1 2">
    <name type="scientific">Methylocystis bryophila</name>
    <dbReference type="NCBI Taxonomy" id="655015"/>
    <lineage>
        <taxon>Bacteria</taxon>
        <taxon>Pseudomonadati</taxon>
        <taxon>Pseudomonadota</taxon>
        <taxon>Alphaproteobacteria</taxon>
        <taxon>Hyphomicrobiales</taxon>
        <taxon>Methylocystaceae</taxon>
        <taxon>Methylocystis</taxon>
    </lineage>
</organism>
<evidence type="ECO:0000313" key="1">
    <source>
        <dbReference type="EMBL" id="ARN80376.1"/>
    </source>
</evidence>
<dbReference type="KEGG" id="mbry:B1812_03970"/>
<dbReference type="OrthoDB" id="9814284at2"/>
<dbReference type="PANTHER" id="PTHR38453">
    <property type="entry name" value="CYTOPLASMIC PROTEIN-RELATED"/>
    <property type="match status" value="1"/>
</dbReference>
<dbReference type="PANTHER" id="PTHR38453:SF1">
    <property type="entry name" value="CYTOPLASMIC PROTEIN"/>
    <property type="match status" value="1"/>
</dbReference>
<dbReference type="AlphaFoldDB" id="A0A1W6MS59"/>
<reference evidence="1 2" key="1">
    <citation type="submission" date="2017-02" db="EMBL/GenBank/DDBJ databases">
        <authorList>
            <person name="Peterson S.W."/>
        </authorList>
    </citation>
    <scope>NUCLEOTIDE SEQUENCE [LARGE SCALE GENOMIC DNA]</scope>
    <source>
        <strain evidence="1 2">S285</strain>
    </source>
</reference>